<evidence type="ECO:0000313" key="3">
    <source>
        <dbReference type="Proteomes" id="UP000762676"/>
    </source>
</evidence>
<comment type="caution">
    <text evidence="2">The sequence shown here is derived from an EMBL/GenBank/DDBJ whole genome shotgun (WGS) entry which is preliminary data.</text>
</comment>
<feature type="compositionally biased region" description="Basic and acidic residues" evidence="1">
    <location>
        <begin position="84"/>
        <end position="93"/>
    </location>
</feature>
<dbReference type="EMBL" id="BMAT01009707">
    <property type="protein sequence ID" value="GFS12352.1"/>
    <property type="molecule type" value="Genomic_DNA"/>
</dbReference>
<feature type="region of interest" description="Disordered" evidence="1">
    <location>
        <begin position="84"/>
        <end position="120"/>
    </location>
</feature>
<sequence>MVLSNAEPGARANVDLQPAFNRVIPSFMMQIRALIVSRQEGPGRGDPGLSFQELFQHLGQLADDMPGDLASEFNLQYLLLPERRRKEEEEEKKQKKRENIKKRKKKKKNLKLKKKRKKKK</sequence>
<evidence type="ECO:0000313" key="2">
    <source>
        <dbReference type="EMBL" id="GFS12352.1"/>
    </source>
</evidence>
<keyword evidence="3" id="KW-1185">Reference proteome</keyword>
<feature type="compositionally biased region" description="Basic residues" evidence="1">
    <location>
        <begin position="94"/>
        <end position="120"/>
    </location>
</feature>
<reference evidence="2 3" key="1">
    <citation type="journal article" date="2021" name="Elife">
        <title>Chloroplast acquisition without the gene transfer in kleptoplastic sea slugs, Plakobranchus ocellatus.</title>
        <authorList>
            <person name="Maeda T."/>
            <person name="Takahashi S."/>
            <person name="Yoshida T."/>
            <person name="Shimamura S."/>
            <person name="Takaki Y."/>
            <person name="Nagai Y."/>
            <person name="Toyoda A."/>
            <person name="Suzuki Y."/>
            <person name="Arimoto A."/>
            <person name="Ishii H."/>
            <person name="Satoh N."/>
            <person name="Nishiyama T."/>
            <person name="Hasebe M."/>
            <person name="Maruyama T."/>
            <person name="Minagawa J."/>
            <person name="Obokata J."/>
            <person name="Shigenobu S."/>
        </authorList>
    </citation>
    <scope>NUCLEOTIDE SEQUENCE [LARGE SCALE GENOMIC DNA]</scope>
</reference>
<accession>A0AAV4ISV8</accession>
<organism evidence="2 3">
    <name type="scientific">Elysia marginata</name>
    <dbReference type="NCBI Taxonomy" id="1093978"/>
    <lineage>
        <taxon>Eukaryota</taxon>
        <taxon>Metazoa</taxon>
        <taxon>Spiralia</taxon>
        <taxon>Lophotrochozoa</taxon>
        <taxon>Mollusca</taxon>
        <taxon>Gastropoda</taxon>
        <taxon>Heterobranchia</taxon>
        <taxon>Euthyneura</taxon>
        <taxon>Panpulmonata</taxon>
        <taxon>Sacoglossa</taxon>
        <taxon>Placobranchoidea</taxon>
        <taxon>Plakobranchidae</taxon>
        <taxon>Elysia</taxon>
    </lineage>
</organism>
<protein>
    <submittedName>
        <fullName evidence="2">Uncharacterized protein</fullName>
    </submittedName>
</protein>
<dbReference type="AlphaFoldDB" id="A0AAV4ISV8"/>
<evidence type="ECO:0000256" key="1">
    <source>
        <dbReference type="SAM" id="MobiDB-lite"/>
    </source>
</evidence>
<dbReference type="Proteomes" id="UP000762676">
    <property type="component" value="Unassembled WGS sequence"/>
</dbReference>
<name>A0AAV4ISV8_9GAST</name>
<proteinExistence type="predicted"/>
<gene>
    <name evidence="2" type="ORF">ElyMa_004857400</name>
</gene>